<dbReference type="Proteomes" id="UP000008520">
    <property type="component" value="Chromosome"/>
</dbReference>
<evidence type="ECO:0000313" key="2">
    <source>
        <dbReference type="Proteomes" id="UP000008520"/>
    </source>
</evidence>
<accession>F9VG16</accession>
<dbReference type="AlphaFoldDB" id="F9VG16"/>
<reference evidence="1 2" key="1">
    <citation type="journal article" date="2011" name="PLoS ONE">
        <title>Complete genome sequence and comparative analysis of the fish pathogen Lactococcus garvieae.</title>
        <authorList>
            <person name="Morita H."/>
            <person name="Toh H."/>
            <person name="Oshima K."/>
            <person name="Yoshizaki M."/>
            <person name="Kawanishi M."/>
            <person name="Nakaya K."/>
            <person name="Suzuki T."/>
            <person name="Miyauchi E."/>
            <person name="Ishii Y."/>
            <person name="Tanabe S."/>
            <person name="Murakami M."/>
            <person name="Hattori M."/>
        </authorList>
    </citation>
    <scope>NUCLEOTIDE SEQUENCE [LARGE SCALE GENOMIC DNA]</scope>
    <source>
        <strain evidence="1 2">Lg2</strain>
    </source>
</reference>
<dbReference type="HOGENOM" id="CLU_3044654_0_0_9"/>
<dbReference type="PATRIC" id="fig|420890.5.peg.1781"/>
<keyword evidence="2" id="KW-1185">Reference proteome</keyword>
<dbReference type="EMBL" id="AP009333">
    <property type="protein sequence ID" value="BAK61267.1"/>
    <property type="molecule type" value="Genomic_DNA"/>
</dbReference>
<proteinExistence type="predicted"/>
<dbReference type="STRING" id="420890.LCGL_1807"/>
<evidence type="ECO:0000313" key="1">
    <source>
        <dbReference type="EMBL" id="BAK61267.1"/>
    </source>
</evidence>
<organism evidence="1 2">
    <name type="scientific">Lactococcus garvieae (strain Lg2)</name>
    <name type="common">Enterococcus seriolicida</name>
    <dbReference type="NCBI Taxonomy" id="420890"/>
    <lineage>
        <taxon>Bacteria</taxon>
        <taxon>Bacillati</taxon>
        <taxon>Bacillota</taxon>
        <taxon>Bacilli</taxon>
        <taxon>Lactobacillales</taxon>
        <taxon>Streptococcaceae</taxon>
        <taxon>Lactococcus</taxon>
    </lineage>
</organism>
<name>F9VG16_LACGL</name>
<sequence>MRFKKIKKWYISHHVEVKPLALFDKDKRLVFINRPYPIKLKHKLAKGGENEHLR</sequence>
<gene>
    <name evidence="1" type="ordered locus">LCGL_1807</name>
</gene>
<dbReference type="KEGG" id="lgv:LCGL_1807"/>
<protein>
    <submittedName>
        <fullName evidence="1">Uncharacterized protein</fullName>
    </submittedName>
</protein>